<proteinExistence type="predicted"/>
<accession>A0ABP8XF99</accession>
<dbReference type="Pfam" id="PF03992">
    <property type="entry name" value="ABM"/>
    <property type="match status" value="1"/>
</dbReference>
<name>A0ABP8XF99_9ACTN</name>
<dbReference type="Proteomes" id="UP001499974">
    <property type="component" value="Unassembled WGS sequence"/>
</dbReference>
<dbReference type="PANTHER" id="PTHR33336">
    <property type="entry name" value="QUINOL MONOOXYGENASE YGIN-RELATED"/>
    <property type="match status" value="1"/>
</dbReference>
<dbReference type="Gene3D" id="3.30.70.100">
    <property type="match status" value="1"/>
</dbReference>
<organism evidence="2 3">
    <name type="scientific">Nocardioides conyzicola</name>
    <dbReference type="NCBI Taxonomy" id="1651781"/>
    <lineage>
        <taxon>Bacteria</taxon>
        <taxon>Bacillati</taxon>
        <taxon>Actinomycetota</taxon>
        <taxon>Actinomycetes</taxon>
        <taxon>Propionibacteriales</taxon>
        <taxon>Nocardioidaceae</taxon>
        <taxon>Nocardioides</taxon>
    </lineage>
</organism>
<reference evidence="3" key="1">
    <citation type="journal article" date="2019" name="Int. J. Syst. Evol. Microbiol.">
        <title>The Global Catalogue of Microorganisms (GCM) 10K type strain sequencing project: providing services to taxonomists for standard genome sequencing and annotation.</title>
        <authorList>
            <consortium name="The Broad Institute Genomics Platform"/>
            <consortium name="The Broad Institute Genome Sequencing Center for Infectious Disease"/>
            <person name="Wu L."/>
            <person name="Ma J."/>
        </authorList>
    </citation>
    <scope>NUCLEOTIDE SEQUENCE [LARGE SCALE GENOMIC DNA]</scope>
    <source>
        <strain evidence="3">JCM 18531</strain>
    </source>
</reference>
<evidence type="ECO:0000313" key="3">
    <source>
        <dbReference type="Proteomes" id="UP001499974"/>
    </source>
</evidence>
<sequence>MTDLPADALRVVATIPIDPAKTAEAAAALATLAAATLEKEEGCYAYDVFESASTPGVFVTVEAWRAQADLDAHMGMPHIAAAFEVLGGAIAGDIAIHPLKAL</sequence>
<evidence type="ECO:0000313" key="2">
    <source>
        <dbReference type="EMBL" id="GAA4704467.1"/>
    </source>
</evidence>
<gene>
    <name evidence="2" type="ORF">GCM10023349_22520</name>
</gene>
<dbReference type="PANTHER" id="PTHR33336:SF15">
    <property type="entry name" value="ABM DOMAIN-CONTAINING PROTEIN"/>
    <property type="match status" value="1"/>
</dbReference>
<dbReference type="InterPro" id="IPR007138">
    <property type="entry name" value="ABM_dom"/>
</dbReference>
<dbReference type="RefSeq" id="WP_345521357.1">
    <property type="nucleotide sequence ID" value="NZ_BAABKM010000002.1"/>
</dbReference>
<keyword evidence="3" id="KW-1185">Reference proteome</keyword>
<dbReference type="InterPro" id="IPR050744">
    <property type="entry name" value="AI-2_Isomerase_LsrG"/>
</dbReference>
<evidence type="ECO:0000259" key="1">
    <source>
        <dbReference type="PROSITE" id="PS51725"/>
    </source>
</evidence>
<protein>
    <recommendedName>
        <fullName evidence="1">ABM domain-containing protein</fullName>
    </recommendedName>
</protein>
<comment type="caution">
    <text evidence="2">The sequence shown here is derived from an EMBL/GenBank/DDBJ whole genome shotgun (WGS) entry which is preliminary data.</text>
</comment>
<dbReference type="InterPro" id="IPR011008">
    <property type="entry name" value="Dimeric_a/b-barrel"/>
</dbReference>
<dbReference type="EMBL" id="BAABKM010000002">
    <property type="protein sequence ID" value="GAA4704467.1"/>
    <property type="molecule type" value="Genomic_DNA"/>
</dbReference>
<feature type="domain" description="ABM" evidence="1">
    <location>
        <begin position="9"/>
        <end position="99"/>
    </location>
</feature>
<dbReference type="PROSITE" id="PS51725">
    <property type="entry name" value="ABM"/>
    <property type="match status" value="1"/>
</dbReference>
<dbReference type="SUPFAM" id="SSF54909">
    <property type="entry name" value="Dimeric alpha+beta barrel"/>
    <property type="match status" value="1"/>
</dbReference>